<organism evidence="2 3">
    <name type="scientific">Rubrimonas cliftonensis</name>
    <dbReference type="NCBI Taxonomy" id="89524"/>
    <lineage>
        <taxon>Bacteria</taxon>
        <taxon>Pseudomonadati</taxon>
        <taxon>Pseudomonadota</taxon>
        <taxon>Alphaproteobacteria</taxon>
        <taxon>Rhodobacterales</taxon>
        <taxon>Paracoccaceae</taxon>
        <taxon>Rubrimonas</taxon>
    </lineage>
</organism>
<dbReference type="EMBL" id="FNQM01000046">
    <property type="protein sequence ID" value="SEB06448.1"/>
    <property type="molecule type" value="Genomic_DNA"/>
</dbReference>
<accession>A0A1H4GC21</accession>
<keyword evidence="3" id="KW-1185">Reference proteome</keyword>
<dbReference type="Proteomes" id="UP000198703">
    <property type="component" value="Unassembled WGS sequence"/>
</dbReference>
<evidence type="ECO:0000313" key="3">
    <source>
        <dbReference type="Proteomes" id="UP000198703"/>
    </source>
</evidence>
<dbReference type="RefSeq" id="WP_093256873.1">
    <property type="nucleotide sequence ID" value="NZ_FNQM01000046.1"/>
</dbReference>
<evidence type="ECO:0000313" key="2">
    <source>
        <dbReference type="EMBL" id="SEB06448.1"/>
    </source>
</evidence>
<feature type="compositionally biased region" description="Polar residues" evidence="1">
    <location>
        <begin position="233"/>
        <end position="249"/>
    </location>
</feature>
<gene>
    <name evidence="2" type="ORF">SAMN05444370_1463</name>
</gene>
<feature type="compositionally biased region" description="Low complexity" evidence="1">
    <location>
        <begin position="91"/>
        <end position="102"/>
    </location>
</feature>
<evidence type="ECO:0000256" key="1">
    <source>
        <dbReference type="SAM" id="MobiDB-lite"/>
    </source>
</evidence>
<reference evidence="2 3" key="1">
    <citation type="submission" date="2016-10" db="EMBL/GenBank/DDBJ databases">
        <authorList>
            <person name="de Groot N.N."/>
        </authorList>
    </citation>
    <scope>NUCLEOTIDE SEQUENCE [LARGE SCALE GENOMIC DNA]</scope>
    <source>
        <strain evidence="2 3">DSM 15345</strain>
    </source>
</reference>
<name>A0A1H4GC21_9RHOB</name>
<feature type="region of interest" description="Disordered" evidence="1">
    <location>
        <begin position="91"/>
        <end position="161"/>
    </location>
</feature>
<feature type="region of interest" description="Disordered" evidence="1">
    <location>
        <begin position="214"/>
        <end position="249"/>
    </location>
</feature>
<sequence>MTTTNTDTTAGTAAFALLSDADAQALEAAHASRMAAIADGATAAIEKAIAEHFAERDRLEAAAHGALLAHLAARRAVLAKLEAAAAASKAAEAKAPTPAASTGHDEKLIQPKEPAMTENGTGETTTATAAKAPTPAQLRPVAATPAATRQAGATAPEANGASPLEGLAAKAEMRRRLAGTTWLAHTAGRRDDHAAALTDLVMVEARIAELLAAGGNDTAVNPGKARRRDTGAQPRSSAPASATGSAHPA</sequence>
<dbReference type="AlphaFoldDB" id="A0A1H4GC21"/>
<proteinExistence type="predicted"/>
<feature type="compositionally biased region" description="Low complexity" evidence="1">
    <location>
        <begin position="116"/>
        <end position="158"/>
    </location>
</feature>
<protein>
    <submittedName>
        <fullName evidence="2">Uncharacterized protein</fullName>
    </submittedName>
</protein>